<organism evidence="10 11">
    <name type="scientific">Malassezia nana</name>
    <dbReference type="NCBI Taxonomy" id="180528"/>
    <lineage>
        <taxon>Eukaryota</taxon>
        <taxon>Fungi</taxon>
        <taxon>Dikarya</taxon>
        <taxon>Basidiomycota</taxon>
        <taxon>Ustilaginomycotina</taxon>
        <taxon>Malasseziomycetes</taxon>
        <taxon>Malasseziales</taxon>
        <taxon>Malasseziaceae</taxon>
        <taxon>Malassezia</taxon>
    </lineage>
</organism>
<dbReference type="EMBL" id="CP119892">
    <property type="protein sequence ID" value="WFD25213.1"/>
    <property type="molecule type" value="Genomic_DNA"/>
</dbReference>
<proteinExistence type="inferred from homology"/>
<evidence type="ECO:0000256" key="3">
    <source>
        <dbReference type="ARBA" id="ARBA00023015"/>
    </source>
</evidence>
<feature type="domain" description="Transcription initiation factor TFIID subunit 12" evidence="9">
    <location>
        <begin position="520"/>
        <end position="587"/>
    </location>
</feature>
<dbReference type="InterPro" id="IPR003228">
    <property type="entry name" value="TFIID_TAF12_dom"/>
</dbReference>
<evidence type="ECO:0000256" key="8">
    <source>
        <dbReference type="SAM" id="MobiDB-lite"/>
    </source>
</evidence>
<dbReference type="GO" id="GO:0017025">
    <property type="term" value="F:TBP-class protein binding"/>
    <property type="evidence" value="ECO:0007669"/>
    <property type="project" value="TreeGrafter"/>
</dbReference>
<evidence type="ECO:0000256" key="7">
    <source>
        <dbReference type="ARBA" id="ARBA00093657"/>
    </source>
</evidence>
<feature type="region of interest" description="Disordered" evidence="8">
    <location>
        <begin position="250"/>
        <end position="269"/>
    </location>
</feature>
<comment type="similarity">
    <text evidence="2">Belongs to the TAF12 family.</text>
</comment>
<feature type="compositionally biased region" description="Gly residues" evidence="8">
    <location>
        <begin position="1"/>
        <end position="11"/>
    </location>
</feature>
<comment type="subcellular location">
    <subcellularLocation>
        <location evidence="1">Nucleus</location>
    </subcellularLocation>
</comment>
<keyword evidence="11" id="KW-1185">Reference proteome</keyword>
<feature type="region of interest" description="Disordered" evidence="8">
    <location>
        <begin position="594"/>
        <end position="616"/>
    </location>
</feature>
<dbReference type="GO" id="GO:0046982">
    <property type="term" value="F:protein heterodimerization activity"/>
    <property type="evidence" value="ECO:0007669"/>
    <property type="project" value="InterPro"/>
</dbReference>
<dbReference type="InterPro" id="IPR037794">
    <property type="entry name" value="TAF12"/>
</dbReference>
<evidence type="ECO:0000256" key="5">
    <source>
        <dbReference type="ARBA" id="ARBA00023242"/>
    </source>
</evidence>
<keyword evidence="5" id="KW-0539">Nucleus</keyword>
<dbReference type="FunFam" id="1.10.20.10:FF:000011">
    <property type="entry name" value="Transcription initiation factor TFIID subunit 12"/>
    <property type="match status" value="1"/>
</dbReference>
<dbReference type="PANTHER" id="PTHR12264:SF21">
    <property type="entry name" value="TRANSCRIPTION INITIATION FACTOR TFIID SUBUNIT 12"/>
    <property type="match status" value="1"/>
</dbReference>
<keyword evidence="4" id="KW-0804">Transcription</keyword>
<dbReference type="GO" id="GO:0051123">
    <property type="term" value="P:RNA polymerase II preinitiation complex assembly"/>
    <property type="evidence" value="ECO:0007669"/>
    <property type="project" value="TreeGrafter"/>
</dbReference>
<dbReference type="GO" id="GO:0005669">
    <property type="term" value="C:transcription factor TFIID complex"/>
    <property type="evidence" value="ECO:0007669"/>
    <property type="project" value="InterPro"/>
</dbReference>
<name>A0AAF0EGN7_9BASI</name>
<dbReference type="Pfam" id="PF03847">
    <property type="entry name" value="TFIID_20kDa"/>
    <property type="match status" value="1"/>
</dbReference>
<evidence type="ECO:0000256" key="6">
    <source>
        <dbReference type="ARBA" id="ARBA00075089"/>
    </source>
</evidence>
<evidence type="ECO:0000256" key="2">
    <source>
        <dbReference type="ARBA" id="ARBA00007530"/>
    </source>
</evidence>
<dbReference type="InterPro" id="IPR009072">
    <property type="entry name" value="Histone-fold"/>
</dbReference>
<feature type="region of interest" description="Disordered" evidence="8">
    <location>
        <begin position="297"/>
        <end position="375"/>
    </location>
</feature>
<feature type="compositionally biased region" description="Low complexity" evidence="8">
    <location>
        <begin position="351"/>
        <end position="375"/>
    </location>
</feature>
<feature type="compositionally biased region" description="Polar residues" evidence="8">
    <location>
        <begin position="423"/>
        <end position="437"/>
    </location>
</feature>
<dbReference type="SUPFAM" id="SSF47113">
    <property type="entry name" value="Histone-fold"/>
    <property type="match status" value="1"/>
</dbReference>
<feature type="compositionally biased region" description="Polar residues" evidence="8">
    <location>
        <begin position="403"/>
        <end position="415"/>
    </location>
</feature>
<accession>A0AAF0EGN7</accession>
<gene>
    <name evidence="10" type="ORF">MNAN1_000179</name>
</gene>
<reference evidence="10" key="1">
    <citation type="submission" date="2023-03" db="EMBL/GenBank/DDBJ databases">
        <title>Mating type loci evolution in Malassezia.</title>
        <authorList>
            <person name="Coelho M.A."/>
        </authorList>
    </citation>
    <scope>NUCLEOTIDE SEQUENCE</scope>
    <source>
        <strain evidence="10">CBS 9557</strain>
    </source>
</reference>
<dbReference type="GO" id="GO:0000124">
    <property type="term" value="C:SAGA complex"/>
    <property type="evidence" value="ECO:0007669"/>
    <property type="project" value="InterPro"/>
</dbReference>
<protein>
    <recommendedName>
        <fullName evidence="6">TBP-associated factor 12</fullName>
    </recommendedName>
    <alternativeName>
        <fullName evidence="7">Transcription initiation factor TFIID subunit 12</fullName>
    </alternativeName>
</protein>
<dbReference type="Gene3D" id="1.10.20.10">
    <property type="entry name" value="Histone, subunit A"/>
    <property type="match status" value="1"/>
</dbReference>
<dbReference type="AlphaFoldDB" id="A0AAF0EGN7"/>
<dbReference type="CDD" id="cd07981">
    <property type="entry name" value="HFD_TAF12"/>
    <property type="match status" value="1"/>
</dbReference>
<evidence type="ECO:0000313" key="10">
    <source>
        <dbReference type="EMBL" id="WFD25213.1"/>
    </source>
</evidence>
<keyword evidence="3" id="KW-0805">Transcription regulation</keyword>
<evidence type="ECO:0000256" key="1">
    <source>
        <dbReference type="ARBA" id="ARBA00004123"/>
    </source>
</evidence>
<feature type="compositionally biased region" description="Low complexity" evidence="8">
    <location>
        <begin position="250"/>
        <end position="259"/>
    </location>
</feature>
<dbReference type="PANTHER" id="PTHR12264">
    <property type="entry name" value="TRANSCRIPTION INITIATION FACTOR TFIID SUBUNIT 12"/>
    <property type="match status" value="1"/>
</dbReference>
<feature type="compositionally biased region" description="Polar residues" evidence="8">
    <location>
        <begin position="314"/>
        <end position="333"/>
    </location>
</feature>
<feature type="region of interest" description="Disordered" evidence="8">
    <location>
        <begin position="1"/>
        <end position="23"/>
    </location>
</feature>
<sequence length="616" mass="64816">MGSNAPGGNGGMPPNAPHVNLQGRTQQGNVGVQMNSLQGLQPALANNPEFMAIVNAARQGRVSEEQLQQIRSMLAQQQQRQNSVQVCTNATNLQTPVNVARPVQTIYGNDASAMGPSANMMQQQADVQQNQSKAASMAGVVGQQLPRHEATLMENFNRVMSPLMLNISQLEASLRNPSISAQEKQQQQNLYNELKSKQLSLARQVAVAREQARAKDQQQFQLILQQQQSQQQKAQVQQAQGQAVQQQAPGQLPAQMAAQHGAPMMSAQQPLTQAPLQQLPPQSQAGVTIPAQGQVGTGAMDAASGQKGAAGSPALSTPKSQEAPTMVPSTPRSGTKVADANLRKDTDTPTSAAHAQAAAAMRPSASQNGWTTGTPIAAIAPTSNLLQSNGQSNVAPNSSFAQMMAQQTSTPQAFPNASGPRPTLTQGLGMSPVTNTPPVLVRPNPLGRGAPLSKSASTPRAGQSWDELLSLTDGSTANETGLTSSLSSDAMSSQLAELLGSSSGTLGLTGAAAGSNRLLTKRKVQELVSEIDPSEQLEGDVEDLLLEIADEFIESVTSFGCRLAKHRKGDRLEVKDIQLHLERNWNLRVPFPGSLPIPPTRTKAPSAPKGGQNAGA</sequence>
<dbReference type="GO" id="GO:0003677">
    <property type="term" value="F:DNA binding"/>
    <property type="evidence" value="ECO:0007669"/>
    <property type="project" value="TreeGrafter"/>
</dbReference>
<feature type="region of interest" description="Disordered" evidence="8">
    <location>
        <begin position="403"/>
        <end position="463"/>
    </location>
</feature>
<evidence type="ECO:0000313" key="11">
    <source>
        <dbReference type="Proteomes" id="UP001213623"/>
    </source>
</evidence>
<dbReference type="Proteomes" id="UP001213623">
    <property type="component" value="Chromosome 1"/>
</dbReference>
<evidence type="ECO:0000259" key="9">
    <source>
        <dbReference type="Pfam" id="PF03847"/>
    </source>
</evidence>
<evidence type="ECO:0000256" key="4">
    <source>
        <dbReference type="ARBA" id="ARBA00023163"/>
    </source>
</evidence>